<name>A0A841ECQ1_9ACTN</name>
<dbReference type="Gene3D" id="3.40.50.300">
    <property type="entry name" value="P-loop containing nucleotide triphosphate hydrolases"/>
    <property type="match status" value="2"/>
</dbReference>
<evidence type="ECO:0000256" key="4">
    <source>
        <dbReference type="ARBA" id="ARBA00022840"/>
    </source>
</evidence>
<evidence type="ECO:0000256" key="3">
    <source>
        <dbReference type="ARBA" id="ARBA00022806"/>
    </source>
</evidence>
<protein>
    <recommendedName>
        <fullName evidence="7">DNA 3'-5' helicase</fullName>
        <ecNumber evidence="7">5.6.2.4</ecNumber>
    </recommendedName>
</protein>
<dbReference type="RefSeq" id="WP_184634349.1">
    <property type="nucleotide sequence ID" value="NZ_BAABKT010000037.1"/>
</dbReference>
<comment type="catalytic activity">
    <reaction evidence="6">
        <text>Couples ATP hydrolysis with the unwinding of duplex DNA by translocating in the 3'-5' direction.</text>
        <dbReference type="EC" id="5.6.2.4"/>
    </reaction>
</comment>
<keyword evidence="12" id="KW-1185">Reference proteome</keyword>
<feature type="domain" description="UvrD-like helicase ATP-binding" evidence="10">
    <location>
        <begin position="10"/>
        <end position="439"/>
    </location>
</feature>
<dbReference type="Pfam" id="PF00580">
    <property type="entry name" value="UvrD-helicase"/>
    <property type="match status" value="2"/>
</dbReference>
<organism evidence="11 12">
    <name type="scientific">Streptomonospora salina</name>
    <dbReference type="NCBI Taxonomy" id="104205"/>
    <lineage>
        <taxon>Bacteria</taxon>
        <taxon>Bacillati</taxon>
        <taxon>Actinomycetota</taxon>
        <taxon>Actinomycetes</taxon>
        <taxon>Streptosporangiales</taxon>
        <taxon>Nocardiopsidaceae</taxon>
        <taxon>Streptomonospora</taxon>
    </lineage>
</organism>
<reference evidence="11 12" key="1">
    <citation type="submission" date="2020-08" db="EMBL/GenBank/DDBJ databases">
        <title>Sequencing the genomes of 1000 actinobacteria strains.</title>
        <authorList>
            <person name="Klenk H.-P."/>
        </authorList>
    </citation>
    <scope>NUCLEOTIDE SEQUENCE [LARGE SCALE GENOMIC DNA]</scope>
    <source>
        <strain evidence="11 12">DSM 44593</strain>
    </source>
</reference>
<dbReference type="GO" id="GO:0043138">
    <property type="term" value="F:3'-5' DNA helicase activity"/>
    <property type="evidence" value="ECO:0007669"/>
    <property type="project" value="UniProtKB-EC"/>
</dbReference>
<evidence type="ECO:0000256" key="7">
    <source>
        <dbReference type="ARBA" id="ARBA00034808"/>
    </source>
</evidence>
<evidence type="ECO:0000313" key="11">
    <source>
        <dbReference type="EMBL" id="MBB5998240.1"/>
    </source>
</evidence>
<evidence type="ECO:0000256" key="9">
    <source>
        <dbReference type="PROSITE-ProRule" id="PRU00560"/>
    </source>
</evidence>
<dbReference type="GO" id="GO:0003677">
    <property type="term" value="F:DNA binding"/>
    <property type="evidence" value="ECO:0007669"/>
    <property type="project" value="InterPro"/>
</dbReference>
<dbReference type="EC" id="5.6.2.4" evidence="7"/>
<dbReference type="InterPro" id="IPR014017">
    <property type="entry name" value="DNA_helicase_UvrD-like_C"/>
</dbReference>
<evidence type="ECO:0000256" key="6">
    <source>
        <dbReference type="ARBA" id="ARBA00034617"/>
    </source>
</evidence>
<dbReference type="EMBL" id="JACHLY010000001">
    <property type="protein sequence ID" value="MBB5998240.1"/>
    <property type="molecule type" value="Genomic_DNA"/>
</dbReference>
<dbReference type="GO" id="GO:0016787">
    <property type="term" value="F:hydrolase activity"/>
    <property type="evidence" value="ECO:0007669"/>
    <property type="project" value="UniProtKB-UniRule"/>
</dbReference>
<evidence type="ECO:0000256" key="1">
    <source>
        <dbReference type="ARBA" id="ARBA00022741"/>
    </source>
</evidence>
<feature type="binding site" evidence="9">
    <location>
        <begin position="31"/>
        <end position="38"/>
    </location>
    <ligand>
        <name>ATP</name>
        <dbReference type="ChEBI" id="CHEBI:30616"/>
    </ligand>
</feature>
<sequence>MTAPAHDAPALTDEQNAVVEQPVDALTLVTAAAGSGKTHTLIRRLGRLVERGDVAPRDVLALSFSRASVRELRRRLTGYGDAGHVRAQTFDSWALDLLMQVKADQDWRSASFDERIREAAKALDDGLADDLYEDLRHVVVDEVQDLMGERRELVRTLLERFDCGFTVVGDPAQAIYGFQLEDTARRAGETNRFFDRLRSTFAEELVELHLTRNFRAATDEARLALPHGPALRTGAEQGGGGDDLYETLRSELRSALPVGKLEDDHVVDHVADPDGTAAVLCRTNGQALLVSSRLHSAGVAHRLQRGAQDRAAPAWLARFFAPESGPTLTRESFDAVLAEHADAAVDPDTAWRALASTAAGRTGRTVDLRRLRDAVSNGLLPDELAAAPPAAVVVSSFHRAKGLEFDRVVVADPGPLREAPEIDAAEEARVLYVAMTRSRTELLRMDPVDSRRVGLHQGTRRWQRYGFKNWQRFGMESTADDVHADDPAGTAEFTDDPHGLQRYLSTEVSAGDPIVLDRVCDESLEDRESPPYLVRHAGRPIGIVSERFRRDLYRVLNVNRGFVPRNFPYEITDVRVDTVETVTGSPAAGKIAGLGDHGVWTAPRLTGLGRFHFRREEADE</sequence>
<dbReference type="PANTHER" id="PTHR11070">
    <property type="entry name" value="UVRD / RECB / PCRA DNA HELICASE FAMILY MEMBER"/>
    <property type="match status" value="1"/>
</dbReference>
<dbReference type="InterPro" id="IPR014016">
    <property type="entry name" value="UvrD-like_ATP-bd"/>
</dbReference>
<comment type="catalytic activity">
    <reaction evidence="8">
        <text>ATP + H2O = ADP + phosphate + H(+)</text>
        <dbReference type="Rhea" id="RHEA:13065"/>
        <dbReference type="ChEBI" id="CHEBI:15377"/>
        <dbReference type="ChEBI" id="CHEBI:15378"/>
        <dbReference type="ChEBI" id="CHEBI:30616"/>
        <dbReference type="ChEBI" id="CHEBI:43474"/>
        <dbReference type="ChEBI" id="CHEBI:456216"/>
        <dbReference type="EC" id="5.6.2.4"/>
    </reaction>
</comment>
<dbReference type="GO" id="GO:0005524">
    <property type="term" value="F:ATP binding"/>
    <property type="evidence" value="ECO:0007669"/>
    <property type="project" value="UniProtKB-UniRule"/>
</dbReference>
<keyword evidence="1 9" id="KW-0547">Nucleotide-binding</keyword>
<comment type="caution">
    <text evidence="11">The sequence shown here is derived from an EMBL/GenBank/DDBJ whole genome shotgun (WGS) entry which is preliminary data.</text>
</comment>
<evidence type="ECO:0000259" key="10">
    <source>
        <dbReference type="PROSITE" id="PS51198"/>
    </source>
</evidence>
<dbReference type="AlphaFoldDB" id="A0A841ECQ1"/>
<proteinExistence type="predicted"/>
<dbReference type="InterPro" id="IPR027417">
    <property type="entry name" value="P-loop_NTPase"/>
</dbReference>
<evidence type="ECO:0000256" key="8">
    <source>
        <dbReference type="ARBA" id="ARBA00048988"/>
    </source>
</evidence>
<dbReference type="PROSITE" id="PS51198">
    <property type="entry name" value="UVRD_HELICASE_ATP_BIND"/>
    <property type="match status" value="1"/>
</dbReference>
<keyword evidence="3 9" id="KW-0347">Helicase</keyword>
<dbReference type="Pfam" id="PF13361">
    <property type="entry name" value="UvrD_C"/>
    <property type="match status" value="1"/>
</dbReference>
<dbReference type="InterPro" id="IPR000212">
    <property type="entry name" value="DNA_helicase_UvrD/REP"/>
</dbReference>
<keyword evidence="4 9" id="KW-0067">ATP-binding</keyword>
<keyword evidence="5" id="KW-0413">Isomerase</keyword>
<keyword evidence="2 9" id="KW-0378">Hydrolase</keyword>
<evidence type="ECO:0000256" key="2">
    <source>
        <dbReference type="ARBA" id="ARBA00022801"/>
    </source>
</evidence>
<gene>
    <name evidence="11" type="ORF">HNR25_001991</name>
</gene>
<dbReference type="Proteomes" id="UP000578077">
    <property type="component" value="Unassembled WGS sequence"/>
</dbReference>
<dbReference type="SUPFAM" id="SSF52540">
    <property type="entry name" value="P-loop containing nucleoside triphosphate hydrolases"/>
    <property type="match status" value="1"/>
</dbReference>
<accession>A0A841ECQ1</accession>
<evidence type="ECO:0000313" key="12">
    <source>
        <dbReference type="Proteomes" id="UP000578077"/>
    </source>
</evidence>
<evidence type="ECO:0000256" key="5">
    <source>
        <dbReference type="ARBA" id="ARBA00023235"/>
    </source>
</evidence>
<dbReference type="CDD" id="cd17932">
    <property type="entry name" value="DEXQc_UvrD"/>
    <property type="match status" value="1"/>
</dbReference>